<comment type="caution">
    <text evidence="1">The sequence shown here is derived from an EMBL/GenBank/DDBJ whole genome shotgun (WGS) entry which is preliminary data.</text>
</comment>
<name>A0ABD6SF74_BACTU</name>
<evidence type="ECO:0000313" key="2">
    <source>
        <dbReference type="Proteomes" id="UP000219897"/>
    </source>
</evidence>
<accession>A0ABD6SF74</accession>
<reference evidence="1 2" key="1">
    <citation type="submission" date="2017-09" db="EMBL/GenBank/DDBJ databases">
        <title>Large-scale bioinformatics analysis of Bacillus genomes uncovers conserved roles of natural products in bacterial physiology.</title>
        <authorList>
            <consortium name="Agbiome Team Llc"/>
            <person name="Bleich R.M."/>
            <person name="Kirk G.J."/>
            <person name="Santa Maria K.C."/>
            <person name="Allen S.E."/>
            <person name="Farag S."/>
            <person name="Shank E.A."/>
            <person name="Bowers A."/>
        </authorList>
    </citation>
    <scope>NUCLEOTIDE SEQUENCE [LARGE SCALE GENOMIC DNA]</scope>
    <source>
        <strain evidence="1 2">AFS005140</strain>
    </source>
</reference>
<evidence type="ECO:0000313" key="1">
    <source>
        <dbReference type="EMBL" id="PER55573.1"/>
    </source>
</evidence>
<organism evidence="1 2">
    <name type="scientific">Bacillus thuringiensis</name>
    <dbReference type="NCBI Taxonomy" id="1428"/>
    <lineage>
        <taxon>Bacteria</taxon>
        <taxon>Bacillati</taxon>
        <taxon>Bacillota</taxon>
        <taxon>Bacilli</taxon>
        <taxon>Bacillales</taxon>
        <taxon>Bacillaceae</taxon>
        <taxon>Bacillus</taxon>
        <taxon>Bacillus cereus group</taxon>
    </lineage>
</organism>
<proteinExistence type="predicted"/>
<dbReference type="RefSeq" id="WP_098316925.1">
    <property type="nucleotide sequence ID" value="NZ_NTYF01000023.1"/>
</dbReference>
<sequence>MMTKEKQVETAEVRYTVTFQNKQQALARINWLIDSHDEDKPYDACEGCEKCKEIQDIRKSYIGDIFGKLQRKDKKAEARMLTKEKILAIYDGIQEGQEEHKLARSLNVSLNTVEFYKRLWLGNKDALTVFKRHEKYKH</sequence>
<dbReference type="AlphaFoldDB" id="A0ABD6SF74"/>
<dbReference type="EMBL" id="NTYF01000023">
    <property type="protein sequence ID" value="PER55573.1"/>
    <property type="molecule type" value="Genomic_DNA"/>
</dbReference>
<dbReference type="Proteomes" id="UP000219897">
    <property type="component" value="Unassembled WGS sequence"/>
</dbReference>
<protein>
    <submittedName>
        <fullName evidence="1">Uncharacterized protein</fullName>
    </submittedName>
</protein>
<gene>
    <name evidence="1" type="ORF">CN495_07410</name>
</gene>